<reference evidence="4" key="1">
    <citation type="journal article" date="2013" name="Science">
        <title>The Amborella genome and the evolution of flowering plants.</title>
        <authorList>
            <consortium name="Amborella Genome Project"/>
        </authorList>
    </citation>
    <scope>NUCLEOTIDE SEQUENCE [LARGE SCALE GENOMIC DNA]</scope>
</reference>
<dbReference type="InterPro" id="IPR002885">
    <property type="entry name" value="PPR_rpt"/>
</dbReference>
<dbReference type="NCBIfam" id="TIGR00756">
    <property type="entry name" value="PPR"/>
    <property type="match status" value="2"/>
</dbReference>
<feature type="repeat" description="PPR" evidence="2">
    <location>
        <begin position="103"/>
        <end position="137"/>
    </location>
</feature>
<proteinExistence type="predicted"/>
<keyword evidence="4" id="KW-1185">Reference proteome</keyword>
<protein>
    <recommendedName>
        <fullName evidence="5">Pentacotripeptide-repeat region of PRORP domain-containing protein</fullName>
    </recommendedName>
</protein>
<sequence>MVVVFTMSPPSSHSLNLYCSLQSPSLITNPTLTRPPHLQLPDRIKLLLGSCKTASHLVQIHASILRNGLDRNPLLQFKLLRSYSSSGLVNQARLLFDQVHEPNVFFWTAIIRGCALNGLYKEAILLYYQMQDGGVEPNAYTFSSLLKAFSMELLVREGEAAHGHVLKLQLGDDSFVQSSLIDMYARFGKLEAARQLFDQMLHKSIVSYTAMITCYTKRGENEDGMRK</sequence>
<organism evidence="3 4">
    <name type="scientific">Amborella trichopoda</name>
    <dbReference type="NCBI Taxonomy" id="13333"/>
    <lineage>
        <taxon>Eukaryota</taxon>
        <taxon>Viridiplantae</taxon>
        <taxon>Streptophyta</taxon>
        <taxon>Embryophyta</taxon>
        <taxon>Tracheophyta</taxon>
        <taxon>Spermatophyta</taxon>
        <taxon>Magnoliopsida</taxon>
        <taxon>Amborellales</taxon>
        <taxon>Amborellaceae</taxon>
        <taxon>Amborella</taxon>
    </lineage>
</organism>
<dbReference type="PANTHER" id="PTHR47926">
    <property type="entry name" value="PENTATRICOPEPTIDE REPEAT-CONTAINING PROTEIN"/>
    <property type="match status" value="1"/>
</dbReference>
<dbReference type="eggNOG" id="KOG4197">
    <property type="taxonomic scope" value="Eukaryota"/>
</dbReference>
<dbReference type="GO" id="GO:0003723">
    <property type="term" value="F:RNA binding"/>
    <property type="evidence" value="ECO:0007669"/>
    <property type="project" value="InterPro"/>
</dbReference>
<dbReference type="Pfam" id="PF01535">
    <property type="entry name" value="PPR"/>
    <property type="match status" value="2"/>
</dbReference>
<dbReference type="InterPro" id="IPR046960">
    <property type="entry name" value="PPR_At4g14850-like_plant"/>
</dbReference>
<dbReference type="Proteomes" id="UP000017836">
    <property type="component" value="Unassembled WGS sequence"/>
</dbReference>
<dbReference type="PANTHER" id="PTHR47926:SF347">
    <property type="entry name" value="PENTATRICOPEPTIDE REPEAT-CONTAINING PROTEIN"/>
    <property type="match status" value="1"/>
</dbReference>
<feature type="repeat" description="PPR" evidence="2">
    <location>
        <begin position="173"/>
        <end position="207"/>
    </location>
</feature>
<evidence type="ECO:0000313" key="4">
    <source>
        <dbReference type="Proteomes" id="UP000017836"/>
    </source>
</evidence>
<dbReference type="OMA" id="NQNIFIA"/>
<dbReference type="HOGENOM" id="CLU_1201271_0_0_1"/>
<dbReference type="Gene3D" id="1.25.40.10">
    <property type="entry name" value="Tetratricopeptide repeat domain"/>
    <property type="match status" value="2"/>
</dbReference>
<dbReference type="PROSITE" id="PS51375">
    <property type="entry name" value="PPR"/>
    <property type="match status" value="2"/>
</dbReference>
<evidence type="ECO:0008006" key="5">
    <source>
        <dbReference type="Google" id="ProtNLM"/>
    </source>
</evidence>
<evidence type="ECO:0000313" key="3">
    <source>
        <dbReference type="EMBL" id="ERN05992.1"/>
    </source>
</evidence>
<evidence type="ECO:0000256" key="2">
    <source>
        <dbReference type="PROSITE-ProRule" id="PRU00708"/>
    </source>
</evidence>
<dbReference type="Pfam" id="PF13041">
    <property type="entry name" value="PPR_2"/>
    <property type="match status" value="1"/>
</dbReference>
<dbReference type="GO" id="GO:0009451">
    <property type="term" value="P:RNA modification"/>
    <property type="evidence" value="ECO:0007669"/>
    <property type="project" value="InterPro"/>
</dbReference>
<dbReference type="EMBL" id="KI393946">
    <property type="protein sequence ID" value="ERN05992.1"/>
    <property type="molecule type" value="Genomic_DNA"/>
</dbReference>
<dbReference type="AlphaFoldDB" id="W1P7Y0"/>
<accession>W1P7Y0</accession>
<dbReference type="InterPro" id="IPR011990">
    <property type="entry name" value="TPR-like_helical_dom_sf"/>
</dbReference>
<name>W1P7Y0_AMBTC</name>
<gene>
    <name evidence="3" type="ORF">AMTR_s00143p00072540</name>
</gene>
<keyword evidence="1" id="KW-0677">Repeat</keyword>
<evidence type="ECO:0000256" key="1">
    <source>
        <dbReference type="ARBA" id="ARBA00022737"/>
    </source>
</evidence>
<dbReference type="Gramene" id="ERN05992">
    <property type="protein sequence ID" value="ERN05992"/>
    <property type="gene ID" value="AMTR_s00143p00072540"/>
</dbReference>